<dbReference type="Proteomes" id="UP001601444">
    <property type="component" value="Unassembled WGS sequence"/>
</dbReference>
<keyword evidence="2" id="KW-0238">DNA-binding</keyword>
<evidence type="ECO:0000313" key="6">
    <source>
        <dbReference type="Proteomes" id="UP001601444"/>
    </source>
</evidence>
<dbReference type="SUPFAM" id="SSF52317">
    <property type="entry name" value="Class I glutamine amidotransferase-like"/>
    <property type="match status" value="1"/>
</dbReference>
<evidence type="ECO:0000256" key="2">
    <source>
        <dbReference type="ARBA" id="ARBA00023125"/>
    </source>
</evidence>
<sequence length="319" mass="34000">MERRVAVVAYDGAEMLDIAGITGPLDAANRFGADPPYRFQLLTRGGRTITCDNGFRLEGQGALERARGPFDTLVVAGGLGHAEAAADPRLLAHVRRLGRDSRRVASVCTGAGILAAAGMLDGQRATTHWIYADRLAAEHPRVTIDPRPVFIRGEHVSTAAGVTSGIDLMLDFVAEDHGPALARDAARGLVTYLQRPGNQAQMSMFTRREPVGHNALRAATDHVAAHLAERLSTAGLAAVAGVGERQLTRLFAEHLGTSPARYVRTVRLEAAAHLLETGDLALERVAADCGFASAETLRQAFTAAYGVAPSRFRAGARRR</sequence>
<comment type="caution">
    <text evidence="5">The sequence shown here is derived from an EMBL/GenBank/DDBJ whole genome shotgun (WGS) entry which is preliminary data.</text>
</comment>
<dbReference type="Pfam" id="PF12833">
    <property type="entry name" value="HTH_18"/>
    <property type="match status" value="1"/>
</dbReference>
<dbReference type="PROSITE" id="PS01124">
    <property type="entry name" value="HTH_ARAC_FAMILY_2"/>
    <property type="match status" value="1"/>
</dbReference>
<keyword evidence="1" id="KW-0805">Transcription regulation</keyword>
<proteinExistence type="predicted"/>
<keyword evidence="6" id="KW-1185">Reference proteome</keyword>
<dbReference type="InterPro" id="IPR052158">
    <property type="entry name" value="INH-QAR"/>
</dbReference>
<dbReference type="EMBL" id="JBIAMX010000011">
    <property type="protein sequence ID" value="MFF0544845.1"/>
    <property type="molecule type" value="Genomic_DNA"/>
</dbReference>
<dbReference type="PANTHER" id="PTHR43130:SF3">
    <property type="entry name" value="HTH-TYPE TRANSCRIPTIONAL REGULATOR RV1931C"/>
    <property type="match status" value="1"/>
</dbReference>
<dbReference type="RefSeq" id="WP_387701340.1">
    <property type="nucleotide sequence ID" value="NZ_JBIAMX010000011.1"/>
</dbReference>
<dbReference type="CDD" id="cd03137">
    <property type="entry name" value="GATase1_AraC_1"/>
    <property type="match status" value="1"/>
</dbReference>
<evidence type="ECO:0000259" key="4">
    <source>
        <dbReference type="PROSITE" id="PS01124"/>
    </source>
</evidence>
<dbReference type="InterPro" id="IPR018060">
    <property type="entry name" value="HTH_AraC"/>
</dbReference>
<dbReference type="PANTHER" id="PTHR43130">
    <property type="entry name" value="ARAC-FAMILY TRANSCRIPTIONAL REGULATOR"/>
    <property type="match status" value="1"/>
</dbReference>
<dbReference type="Gene3D" id="3.40.50.880">
    <property type="match status" value="1"/>
</dbReference>
<evidence type="ECO:0000313" key="5">
    <source>
        <dbReference type="EMBL" id="MFF0544845.1"/>
    </source>
</evidence>
<dbReference type="SUPFAM" id="SSF46689">
    <property type="entry name" value="Homeodomain-like"/>
    <property type="match status" value="2"/>
</dbReference>
<name>A0ABW6PRI4_9NOCA</name>
<dbReference type="InterPro" id="IPR009057">
    <property type="entry name" value="Homeodomain-like_sf"/>
</dbReference>
<feature type="domain" description="HTH araC/xylS-type" evidence="4">
    <location>
        <begin position="217"/>
        <end position="315"/>
    </location>
</feature>
<dbReference type="InterPro" id="IPR029062">
    <property type="entry name" value="Class_I_gatase-like"/>
</dbReference>
<organism evidence="5 6">
    <name type="scientific">Nocardia thailandica</name>
    <dbReference type="NCBI Taxonomy" id="257275"/>
    <lineage>
        <taxon>Bacteria</taxon>
        <taxon>Bacillati</taxon>
        <taxon>Actinomycetota</taxon>
        <taxon>Actinomycetes</taxon>
        <taxon>Mycobacteriales</taxon>
        <taxon>Nocardiaceae</taxon>
        <taxon>Nocardia</taxon>
    </lineage>
</organism>
<evidence type="ECO:0000256" key="1">
    <source>
        <dbReference type="ARBA" id="ARBA00023015"/>
    </source>
</evidence>
<dbReference type="Pfam" id="PF01965">
    <property type="entry name" value="DJ-1_PfpI"/>
    <property type="match status" value="1"/>
</dbReference>
<reference evidence="5 6" key="1">
    <citation type="submission" date="2024-10" db="EMBL/GenBank/DDBJ databases">
        <title>The Natural Products Discovery Center: Release of the First 8490 Sequenced Strains for Exploring Actinobacteria Biosynthetic Diversity.</title>
        <authorList>
            <person name="Kalkreuter E."/>
            <person name="Kautsar S.A."/>
            <person name="Yang D."/>
            <person name="Bader C.D."/>
            <person name="Teijaro C.N."/>
            <person name="Fluegel L."/>
            <person name="Davis C.M."/>
            <person name="Simpson J.R."/>
            <person name="Lauterbach L."/>
            <person name="Steele A.D."/>
            <person name="Gui C."/>
            <person name="Meng S."/>
            <person name="Li G."/>
            <person name="Viehrig K."/>
            <person name="Ye F."/>
            <person name="Su P."/>
            <person name="Kiefer A.F."/>
            <person name="Nichols A."/>
            <person name="Cepeda A.J."/>
            <person name="Yan W."/>
            <person name="Fan B."/>
            <person name="Jiang Y."/>
            <person name="Adhikari A."/>
            <person name="Zheng C.-J."/>
            <person name="Schuster L."/>
            <person name="Cowan T.M."/>
            <person name="Smanski M.J."/>
            <person name="Chevrette M.G."/>
            <person name="De Carvalho L.P.S."/>
            <person name="Shen B."/>
        </authorList>
    </citation>
    <scope>NUCLEOTIDE SEQUENCE [LARGE SCALE GENOMIC DNA]</scope>
    <source>
        <strain evidence="5 6">NPDC004045</strain>
    </source>
</reference>
<protein>
    <submittedName>
        <fullName evidence="5">GlxA family transcriptional regulator</fullName>
    </submittedName>
</protein>
<dbReference type="InterPro" id="IPR002818">
    <property type="entry name" value="DJ-1/PfpI"/>
</dbReference>
<accession>A0ABW6PRI4</accession>
<gene>
    <name evidence="5" type="ORF">ACFYTF_18615</name>
</gene>
<dbReference type="Gene3D" id="1.10.10.60">
    <property type="entry name" value="Homeodomain-like"/>
    <property type="match status" value="1"/>
</dbReference>
<dbReference type="SMART" id="SM00342">
    <property type="entry name" value="HTH_ARAC"/>
    <property type="match status" value="1"/>
</dbReference>
<keyword evidence="3" id="KW-0804">Transcription</keyword>
<dbReference type="PROSITE" id="PS00041">
    <property type="entry name" value="HTH_ARAC_FAMILY_1"/>
    <property type="match status" value="1"/>
</dbReference>
<evidence type="ECO:0000256" key="3">
    <source>
        <dbReference type="ARBA" id="ARBA00023163"/>
    </source>
</evidence>
<dbReference type="InterPro" id="IPR018062">
    <property type="entry name" value="HTH_AraC-typ_CS"/>
</dbReference>